<comment type="caution">
    <text evidence="1">The sequence shown here is derived from an EMBL/GenBank/DDBJ whole genome shotgun (WGS) entry which is preliminary data.</text>
</comment>
<evidence type="ECO:0008006" key="3">
    <source>
        <dbReference type="Google" id="ProtNLM"/>
    </source>
</evidence>
<organism evidence="1 2">
    <name type="scientific">Thermus brevis</name>
    <dbReference type="NCBI Taxonomy" id="2862456"/>
    <lineage>
        <taxon>Bacteria</taxon>
        <taxon>Thermotogati</taxon>
        <taxon>Deinococcota</taxon>
        <taxon>Deinococci</taxon>
        <taxon>Thermales</taxon>
        <taxon>Thermaceae</taxon>
        <taxon>Thermus</taxon>
    </lineage>
</organism>
<gene>
    <name evidence="1" type="ORF">KZX47_01540</name>
</gene>
<reference evidence="1 2" key="1">
    <citation type="submission" date="2021-07" db="EMBL/GenBank/DDBJ databases">
        <title>Thermus aquaticus gen. n. and sp. n., a nonsporulating extreme thermophile.</title>
        <authorList>
            <person name="Hu C.-J."/>
            <person name="Li W.-J."/>
            <person name="Xian W.-D."/>
        </authorList>
    </citation>
    <scope>NUCLEOTIDE SEQUENCE [LARGE SCALE GENOMIC DNA]</scope>
    <source>
        <strain evidence="1 2">SYSU G05001</strain>
    </source>
</reference>
<evidence type="ECO:0000313" key="1">
    <source>
        <dbReference type="EMBL" id="MBW6393846.1"/>
    </source>
</evidence>
<name>A0ABS6ZUV8_9DEIN</name>
<accession>A0ABS6ZUV8</accession>
<evidence type="ECO:0000313" key="2">
    <source>
        <dbReference type="Proteomes" id="UP000724268"/>
    </source>
</evidence>
<dbReference type="EMBL" id="JAHXRS010000002">
    <property type="protein sequence ID" value="MBW6393846.1"/>
    <property type="molecule type" value="Genomic_DNA"/>
</dbReference>
<sequence length="52" mass="5691">MRTWVRQYQDPPLGFSDAVVAGLSLEVPLLTLDAQFLVLARGEGVKVVHPSL</sequence>
<proteinExistence type="predicted"/>
<dbReference type="Proteomes" id="UP000724268">
    <property type="component" value="Unassembled WGS sequence"/>
</dbReference>
<protein>
    <recommendedName>
        <fullName evidence="3">PIN domain-containing protein</fullName>
    </recommendedName>
</protein>
<keyword evidence="2" id="KW-1185">Reference proteome</keyword>
<dbReference type="RefSeq" id="WP_219758731.1">
    <property type="nucleotide sequence ID" value="NZ_JAHXRS010000002.1"/>
</dbReference>